<evidence type="ECO:0000313" key="1">
    <source>
        <dbReference type="EMBL" id="GFT03069.1"/>
    </source>
</evidence>
<proteinExistence type="predicted"/>
<protein>
    <submittedName>
        <fullName evidence="1">Uncharacterized protein</fullName>
    </submittedName>
</protein>
<comment type="caution">
    <text evidence="1">The sequence shown here is derived from an EMBL/GenBank/DDBJ whole genome shotgun (WGS) entry which is preliminary data.</text>
</comment>
<gene>
    <name evidence="1" type="ORF">NPIL_252711</name>
</gene>
<feature type="non-terminal residue" evidence="1">
    <location>
        <position position="1"/>
    </location>
</feature>
<dbReference type="AlphaFoldDB" id="A0A8X6N9V8"/>
<organism evidence="1 2">
    <name type="scientific">Nephila pilipes</name>
    <name type="common">Giant wood spider</name>
    <name type="synonym">Nephila maculata</name>
    <dbReference type="NCBI Taxonomy" id="299642"/>
    <lineage>
        <taxon>Eukaryota</taxon>
        <taxon>Metazoa</taxon>
        <taxon>Ecdysozoa</taxon>
        <taxon>Arthropoda</taxon>
        <taxon>Chelicerata</taxon>
        <taxon>Arachnida</taxon>
        <taxon>Araneae</taxon>
        <taxon>Araneomorphae</taxon>
        <taxon>Entelegynae</taxon>
        <taxon>Araneoidea</taxon>
        <taxon>Nephilidae</taxon>
        <taxon>Nephila</taxon>
    </lineage>
</organism>
<reference evidence="1" key="1">
    <citation type="submission" date="2020-08" db="EMBL/GenBank/DDBJ databases">
        <title>Multicomponent nature underlies the extraordinary mechanical properties of spider dragline silk.</title>
        <authorList>
            <person name="Kono N."/>
            <person name="Nakamura H."/>
            <person name="Mori M."/>
            <person name="Yoshida Y."/>
            <person name="Ohtoshi R."/>
            <person name="Malay A.D."/>
            <person name="Moran D.A.P."/>
            <person name="Tomita M."/>
            <person name="Numata K."/>
            <person name="Arakawa K."/>
        </authorList>
    </citation>
    <scope>NUCLEOTIDE SEQUENCE</scope>
</reference>
<dbReference type="EMBL" id="BMAW01055844">
    <property type="protein sequence ID" value="GFT03069.1"/>
    <property type="molecule type" value="Genomic_DNA"/>
</dbReference>
<dbReference type="Proteomes" id="UP000887013">
    <property type="component" value="Unassembled WGS sequence"/>
</dbReference>
<sequence>MDWTRSLAPHSRDLDPNDLFILGHPKSHGYAKPMKIEGSCYADSRRCGSMHDMFQCFRRDVEPASGFLNFQPPNVAGDPMFY</sequence>
<evidence type="ECO:0000313" key="2">
    <source>
        <dbReference type="Proteomes" id="UP000887013"/>
    </source>
</evidence>
<name>A0A8X6N9V8_NEPPI</name>
<accession>A0A8X6N9V8</accession>
<keyword evidence="2" id="KW-1185">Reference proteome</keyword>